<dbReference type="EMBL" id="JANJYJ010000610">
    <property type="protein sequence ID" value="KAK3173856.1"/>
    <property type="molecule type" value="Genomic_DNA"/>
</dbReference>
<dbReference type="Proteomes" id="UP001281410">
    <property type="component" value="Unassembled WGS sequence"/>
</dbReference>
<dbReference type="InterPro" id="IPR055414">
    <property type="entry name" value="LRR_R13L4/SHOC2-like"/>
</dbReference>
<dbReference type="Gene3D" id="3.40.50.300">
    <property type="entry name" value="P-loop containing nucleotide triphosphate hydrolases"/>
    <property type="match status" value="1"/>
</dbReference>
<dbReference type="InterPro" id="IPR044974">
    <property type="entry name" value="Disease_R_plants"/>
</dbReference>
<dbReference type="SUPFAM" id="SSF52540">
    <property type="entry name" value="P-loop containing nucleoside triphosphate hydrolases"/>
    <property type="match status" value="1"/>
</dbReference>
<accession>A0AAD9ZBQ6</accession>
<dbReference type="InterPro" id="IPR042197">
    <property type="entry name" value="Apaf_helical"/>
</dbReference>
<evidence type="ECO:0000313" key="7">
    <source>
        <dbReference type="Proteomes" id="UP001281410"/>
    </source>
</evidence>
<gene>
    <name evidence="6" type="ORF">Dsin_032667</name>
</gene>
<dbReference type="GO" id="GO:0098542">
    <property type="term" value="P:defense response to other organism"/>
    <property type="evidence" value="ECO:0007669"/>
    <property type="project" value="TreeGrafter"/>
</dbReference>
<evidence type="ECO:0000256" key="1">
    <source>
        <dbReference type="ARBA" id="ARBA00022737"/>
    </source>
</evidence>
<dbReference type="Gene3D" id="1.10.10.10">
    <property type="entry name" value="Winged helix-like DNA-binding domain superfamily/Winged helix DNA-binding domain"/>
    <property type="match status" value="1"/>
</dbReference>
<dbReference type="Gene3D" id="3.80.10.10">
    <property type="entry name" value="Ribonuclease Inhibitor"/>
    <property type="match status" value="1"/>
</dbReference>
<dbReference type="GO" id="GO:0043531">
    <property type="term" value="F:ADP binding"/>
    <property type="evidence" value="ECO:0007669"/>
    <property type="project" value="InterPro"/>
</dbReference>
<dbReference type="PANTHER" id="PTHR23155">
    <property type="entry name" value="DISEASE RESISTANCE PROTEIN RP"/>
    <property type="match status" value="1"/>
</dbReference>
<dbReference type="Gene3D" id="1.10.8.430">
    <property type="entry name" value="Helical domain of apoptotic protease-activating factors"/>
    <property type="match status" value="1"/>
</dbReference>
<dbReference type="SUPFAM" id="SSF52058">
    <property type="entry name" value="L domain-like"/>
    <property type="match status" value="1"/>
</dbReference>
<evidence type="ECO:0000259" key="4">
    <source>
        <dbReference type="Pfam" id="PF23559"/>
    </source>
</evidence>
<keyword evidence="1" id="KW-0677">Repeat</keyword>
<feature type="domain" description="Disease resistance R13L4/SHOC-2-like LRR" evidence="5">
    <location>
        <begin position="609"/>
        <end position="909"/>
    </location>
</feature>
<keyword evidence="7" id="KW-1185">Reference proteome</keyword>
<dbReference type="InterPro" id="IPR036388">
    <property type="entry name" value="WH-like_DNA-bd_sf"/>
</dbReference>
<dbReference type="Pfam" id="PF23559">
    <property type="entry name" value="WHD_DRP"/>
    <property type="match status" value="1"/>
</dbReference>
<sequence>MDAKTSVSLLINKLQNLLPDGATNNSSKNSSFRKHVLAAIDNLHALKQFLSSSSSGGDSANDHRTAQILEVVCFTGDATDALLIKKQLQEIRWRSQRENGFRSFMSFVYSLWSQVLFTCEMKKFNDEVRRLVEMKKEDFSSDIGDIGCCNNSTRLLSLENDSGQHCQLQQWEIPHDCCLGDGTDVLGLECQINELVVQLIPQHNLNNGHSSELIEEVPREQDRYQSTTKVIALVGEGGSGKTTLARTIYDRVDVKRQFINRAWVRIPSVFKARDVLADILKQINQDELELAETLSEDALMRGLTKLLYGTRFLIVLEDVETPQVWETFLNRICSSSQFCGKLIITTSNANSLPPNVSNSSVLQVCRLNEEESWKLFLKKVRIIEGGLNRIELIMLKEEILKICGGLPSQIVLLGGLLSTKEQSYEVWSRVIEQAKNAKGDIMAFIFQDLPSEVKPCFLYMGIFPKGFEIPVRRLIHLWCAEGFVTLPDIEEIDPEALAEMCFEELVIRNMIQVRWKLDGSPVTCCMPSVLYDVFSPKTEAVGFFNHQLHSSHASTKQSKYTVRRWAAYLGIKNFPASFLHFRNLRSYIAFDTRTRGTPAREIGMCLNKIISNRGFGLLNVLDLEGVYKPKLSDPVIGNLLQLSYLGLRSTFIDNLPESVGYLTCLETLDVRKTNVSKITLWNAEKLRHLYLNRNYSSDVSFNFGDSNNLQTLWGLQVIYKNYMVTIYQKLTRIRKLQLSCQNSLLGFDAIALWISQLTELQSLKLRSIESAGQVSYIMLPVMAEHHKLQELYLQGLVPNSVIDVHVLPPNLRNLTLSLSELEDDPMPILGQLPHLNILRLSAYSYRGKQITCLSGGFPRLRLMKMWKLPTLEEWIVEEGAMPCLGEIEIRDCNFLKPPERLQNMTSLKELVLTNMPMAFGAAVEVILEGRNVYKKQYILNFFL</sequence>
<dbReference type="Pfam" id="PF23598">
    <property type="entry name" value="LRR_14"/>
    <property type="match status" value="1"/>
</dbReference>
<dbReference type="InterPro" id="IPR058922">
    <property type="entry name" value="WHD_DRP"/>
</dbReference>
<dbReference type="PANTHER" id="PTHR23155:SF955">
    <property type="entry name" value="AAA+ ATPASE DOMAIN-CONTAINING PROTEIN"/>
    <property type="match status" value="1"/>
</dbReference>
<evidence type="ECO:0008006" key="8">
    <source>
        <dbReference type="Google" id="ProtNLM"/>
    </source>
</evidence>
<name>A0AAD9ZBQ6_9ROSI</name>
<dbReference type="Pfam" id="PF00931">
    <property type="entry name" value="NB-ARC"/>
    <property type="match status" value="1"/>
</dbReference>
<reference evidence="6" key="1">
    <citation type="journal article" date="2023" name="Plant J.">
        <title>Genome sequences and population genomics provide insights into the demographic history, inbreeding, and mutation load of two 'living fossil' tree species of Dipteronia.</title>
        <authorList>
            <person name="Feng Y."/>
            <person name="Comes H.P."/>
            <person name="Chen J."/>
            <person name="Zhu S."/>
            <person name="Lu R."/>
            <person name="Zhang X."/>
            <person name="Li P."/>
            <person name="Qiu J."/>
            <person name="Olsen K.M."/>
            <person name="Qiu Y."/>
        </authorList>
    </citation>
    <scope>NUCLEOTIDE SEQUENCE</scope>
    <source>
        <strain evidence="6">NBL</strain>
    </source>
</reference>
<dbReference type="AlphaFoldDB" id="A0AAD9ZBQ6"/>
<comment type="caution">
    <text evidence="6">The sequence shown here is derived from an EMBL/GenBank/DDBJ whole genome shotgun (WGS) entry which is preliminary data.</text>
</comment>
<evidence type="ECO:0000256" key="2">
    <source>
        <dbReference type="ARBA" id="ARBA00022821"/>
    </source>
</evidence>
<protein>
    <recommendedName>
        <fullName evidence="8">NB-ARC domain-containing protein</fullName>
    </recommendedName>
</protein>
<keyword evidence="2" id="KW-0611">Plant defense</keyword>
<feature type="domain" description="NB-ARC" evidence="3">
    <location>
        <begin position="226"/>
        <end position="380"/>
    </location>
</feature>
<proteinExistence type="predicted"/>
<evidence type="ECO:0000313" key="6">
    <source>
        <dbReference type="EMBL" id="KAK3173856.1"/>
    </source>
</evidence>
<dbReference type="InterPro" id="IPR027417">
    <property type="entry name" value="P-loop_NTPase"/>
</dbReference>
<organism evidence="6 7">
    <name type="scientific">Dipteronia sinensis</name>
    <dbReference type="NCBI Taxonomy" id="43782"/>
    <lineage>
        <taxon>Eukaryota</taxon>
        <taxon>Viridiplantae</taxon>
        <taxon>Streptophyta</taxon>
        <taxon>Embryophyta</taxon>
        <taxon>Tracheophyta</taxon>
        <taxon>Spermatophyta</taxon>
        <taxon>Magnoliopsida</taxon>
        <taxon>eudicotyledons</taxon>
        <taxon>Gunneridae</taxon>
        <taxon>Pentapetalae</taxon>
        <taxon>rosids</taxon>
        <taxon>malvids</taxon>
        <taxon>Sapindales</taxon>
        <taxon>Sapindaceae</taxon>
        <taxon>Hippocastanoideae</taxon>
        <taxon>Acereae</taxon>
        <taxon>Dipteronia</taxon>
    </lineage>
</organism>
<dbReference type="PRINTS" id="PR00364">
    <property type="entry name" value="DISEASERSIST"/>
</dbReference>
<evidence type="ECO:0000259" key="5">
    <source>
        <dbReference type="Pfam" id="PF23598"/>
    </source>
</evidence>
<feature type="domain" description="Disease resistance protein winged helix" evidence="4">
    <location>
        <begin position="462"/>
        <end position="533"/>
    </location>
</feature>
<dbReference type="InterPro" id="IPR002182">
    <property type="entry name" value="NB-ARC"/>
</dbReference>
<evidence type="ECO:0000259" key="3">
    <source>
        <dbReference type="Pfam" id="PF00931"/>
    </source>
</evidence>
<dbReference type="InterPro" id="IPR032675">
    <property type="entry name" value="LRR_dom_sf"/>
</dbReference>